<feature type="non-terminal residue" evidence="1">
    <location>
        <position position="1"/>
    </location>
</feature>
<gene>
    <name evidence="1" type="ORF">Tci_600393</name>
</gene>
<comment type="caution">
    <text evidence="1">The sequence shown here is derived from an EMBL/GenBank/DDBJ whole genome shotgun (WGS) entry which is preliminary data.</text>
</comment>
<dbReference type="AlphaFoldDB" id="A0A699JFN8"/>
<sequence>IPRGLKPTEETFQVVLDALVLAPCYPAFVITADDHEVYMHQFWNSVYKHHSFYRFKIDKKKRFKLTLEVFRDIFQICPRIEGQDVDALRSKEDTVSFLRELGRTGLSLHSMMLLSIRCINHGELLLFLSTEAYLERPLLLTNFVFPEHISFRACTIKRMYTTWNYYGKTLFIRLTTVATKSKKRCTTLDSQK</sequence>
<organism evidence="1">
    <name type="scientific">Tanacetum cinerariifolium</name>
    <name type="common">Dalmatian daisy</name>
    <name type="synonym">Chrysanthemum cinerariifolium</name>
    <dbReference type="NCBI Taxonomy" id="118510"/>
    <lineage>
        <taxon>Eukaryota</taxon>
        <taxon>Viridiplantae</taxon>
        <taxon>Streptophyta</taxon>
        <taxon>Embryophyta</taxon>
        <taxon>Tracheophyta</taxon>
        <taxon>Spermatophyta</taxon>
        <taxon>Magnoliopsida</taxon>
        <taxon>eudicotyledons</taxon>
        <taxon>Gunneridae</taxon>
        <taxon>Pentapetalae</taxon>
        <taxon>asterids</taxon>
        <taxon>campanulids</taxon>
        <taxon>Asterales</taxon>
        <taxon>Asteraceae</taxon>
        <taxon>Asteroideae</taxon>
        <taxon>Anthemideae</taxon>
        <taxon>Anthemidinae</taxon>
        <taxon>Tanacetum</taxon>
    </lineage>
</organism>
<reference evidence="1" key="1">
    <citation type="journal article" date="2019" name="Sci. Rep.">
        <title>Draft genome of Tanacetum cinerariifolium, the natural source of mosquito coil.</title>
        <authorList>
            <person name="Yamashiro T."/>
            <person name="Shiraishi A."/>
            <person name="Satake H."/>
            <person name="Nakayama K."/>
        </authorList>
    </citation>
    <scope>NUCLEOTIDE SEQUENCE</scope>
</reference>
<dbReference type="EMBL" id="BKCJ010398106">
    <property type="protein sequence ID" value="GFA28421.1"/>
    <property type="molecule type" value="Genomic_DNA"/>
</dbReference>
<accession>A0A699JFN8</accession>
<evidence type="ECO:0000313" key="1">
    <source>
        <dbReference type="EMBL" id="GFA28421.1"/>
    </source>
</evidence>
<name>A0A699JFN8_TANCI</name>
<proteinExistence type="predicted"/>
<protein>
    <submittedName>
        <fullName evidence="1">Uncharacterized protein</fullName>
    </submittedName>
</protein>